<dbReference type="Proteomes" id="UP000324222">
    <property type="component" value="Unassembled WGS sequence"/>
</dbReference>
<gene>
    <name evidence="2" type="ORF">E2C01_012335</name>
</gene>
<evidence type="ECO:0000313" key="2">
    <source>
        <dbReference type="EMBL" id="MPC19421.1"/>
    </source>
</evidence>
<feature type="signal peptide" evidence="1">
    <location>
        <begin position="1"/>
        <end position="24"/>
    </location>
</feature>
<keyword evidence="1" id="KW-0732">Signal</keyword>
<evidence type="ECO:0000313" key="3">
    <source>
        <dbReference type="Proteomes" id="UP000324222"/>
    </source>
</evidence>
<keyword evidence="3" id="KW-1185">Reference proteome</keyword>
<reference evidence="2 3" key="1">
    <citation type="submission" date="2019-05" db="EMBL/GenBank/DDBJ databases">
        <title>Another draft genome of Portunus trituberculatus and its Hox gene families provides insights of decapod evolution.</title>
        <authorList>
            <person name="Jeong J.-H."/>
            <person name="Song I."/>
            <person name="Kim S."/>
            <person name="Choi T."/>
            <person name="Kim D."/>
            <person name="Ryu S."/>
            <person name="Kim W."/>
        </authorList>
    </citation>
    <scope>NUCLEOTIDE SEQUENCE [LARGE SCALE GENOMIC DNA]</scope>
    <source>
        <tissue evidence="2">Muscle</tissue>
    </source>
</reference>
<proteinExistence type="predicted"/>
<evidence type="ECO:0000256" key="1">
    <source>
        <dbReference type="SAM" id="SignalP"/>
    </source>
</evidence>
<feature type="chain" id="PRO_5022719059" evidence="1">
    <location>
        <begin position="25"/>
        <end position="123"/>
    </location>
</feature>
<organism evidence="2 3">
    <name type="scientific">Portunus trituberculatus</name>
    <name type="common">Swimming crab</name>
    <name type="synonym">Neptunus trituberculatus</name>
    <dbReference type="NCBI Taxonomy" id="210409"/>
    <lineage>
        <taxon>Eukaryota</taxon>
        <taxon>Metazoa</taxon>
        <taxon>Ecdysozoa</taxon>
        <taxon>Arthropoda</taxon>
        <taxon>Crustacea</taxon>
        <taxon>Multicrustacea</taxon>
        <taxon>Malacostraca</taxon>
        <taxon>Eumalacostraca</taxon>
        <taxon>Eucarida</taxon>
        <taxon>Decapoda</taxon>
        <taxon>Pleocyemata</taxon>
        <taxon>Brachyura</taxon>
        <taxon>Eubrachyura</taxon>
        <taxon>Portunoidea</taxon>
        <taxon>Portunidae</taxon>
        <taxon>Portuninae</taxon>
        <taxon>Portunus</taxon>
    </lineage>
</organism>
<protein>
    <submittedName>
        <fullName evidence="2">Uncharacterized protein</fullName>
    </submittedName>
</protein>
<dbReference type="EMBL" id="VSRR010000768">
    <property type="protein sequence ID" value="MPC19421.1"/>
    <property type="molecule type" value="Genomic_DNA"/>
</dbReference>
<accession>A0A5B7DDG0</accession>
<sequence>MSILSTSSAMGCFLLMWAIRWSLREYAALHIGHSNCRSRVSEVLHAEVSDQRVFAGGGKPTQAATELLGAQVDAKMPGEGVWVRGDEWALLALVDIIVVVTTTAATSAGGGAVCDGGNQGERR</sequence>
<comment type="caution">
    <text evidence="2">The sequence shown here is derived from an EMBL/GenBank/DDBJ whole genome shotgun (WGS) entry which is preliminary data.</text>
</comment>
<dbReference type="AlphaFoldDB" id="A0A5B7DDG0"/>
<name>A0A5B7DDG0_PORTR</name>